<dbReference type="InterPro" id="IPR036396">
    <property type="entry name" value="Cyt_P450_sf"/>
</dbReference>
<dbReference type="GO" id="GO:0020037">
    <property type="term" value="F:heme binding"/>
    <property type="evidence" value="ECO:0007669"/>
    <property type="project" value="InterPro"/>
</dbReference>
<dbReference type="Gene3D" id="3.30.1360.180">
    <property type="match status" value="1"/>
</dbReference>
<dbReference type="CDD" id="cd16018">
    <property type="entry name" value="Enpp"/>
    <property type="match status" value="1"/>
</dbReference>
<evidence type="ECO:0000256" key="9">
    <source>
        <dbReference type="SAM" id="Phobius"/>
    </source>
</evidence>
<protein>
    <submittedName>
        <fullName evidence="10">Cytochrome P450</fullName>
    </submittedName>
</protein>
<keyword evidence="5 7" id="KW-0408">Iron</keyword>
<dbReference type="Pfam" id="PF01663">
    <property type="entry name" value="Phosphodiest"/>
    <property type="match status" value="1"/>
</dbReference>
<evidence type="ECO:0000313" key="10">
    <source>
        <dbReference type="EnsemblMetazoa" id="PPA25583.1"/>
    </source>
</evidence>
<accession>A0A2A6D130</accession>
<dbReference type="PRINTS" id="PR00463">
    <property type="entry name" value="EP450I"/>
</dbReference>
<sequence>MDSESPHNLSADPRIDSLEEDPGDPNREDPLLESGLPQPVAIPRMDSSQQVNTIVFVLAISFVILLGVQSLVALLSFAIICELLKECAQNQIPIWYYPGMSPQGPLPLPIIGHLAMVNSREPQRTMIELSKRYKSKVLLMYLPQPVVVFTGYEELKIVSRMSKAQGRPTSYLWRIFMRDRIDGIGVILSSGWTWIKGRKFAIDHLRRRNVNNSGITRDIEEVAARMIGHIEHLMESNTSKSINLEQPVAFAVFYIIYDIVLGRKCTDINDHEVWQLKEKLDNILESVQSVAMVIVDRYPWMKWIMRADYKYRERGNALTQFFEREFAMNTKLFNGAHNDDINKNNLFFSYLRDPQQLENGCADIVTLAGEIWTGGMETTVTALRWAIIYLMKNPSIQERLHEEILQRYPPCSDSFDYATRAELPFLCATMEEVLRLSNVLPWNIPHRAIDDFSINGYEIKAGTQLMLSYSSLNQDEEHFPDPYRFNPDRFIRREASESEMIDWKRRGKDPNDFMAFQQESHLAPFGMGGRQCPGERLARVELFVFIITLVQRFRFSIDEANPPDLTRPRGMTSAPKKYVTMVHKRDTWYTHPRRLLLITLDGFRYDFLNETTMPILHRWIKKGTHFVNGVQSQVPADTGPNHESIATGLTSESHGIVANMFYDRATGESFDLFNHSKMSGVVEKSKDQKWYSATPIWEINRRFGGRSAIVKWPLRNDKAENKEGTYFREFESRARSIDELFENVLDMEKSLECGANLIVWYIEEPDSVQPEYGQYFDSKLIKMLTDLDELFMRFLDRMEKMGFMNSTDVILIADHGHHEVITNLDSVLCIDQEINGVAGIVYNVSDTSIFAQSDAHAEEIYTNLTNNIMKRKLEIKIYRKSELPTWWHYNHPSRVGDIVHEPSLGFEVRAKCMGKWLNRDTFHVSTHGSDPRYPEMRGLLAMIGPSFKRHAEIKDIPQNTDVNYSLMYRAKIVRVPYDRSLLRQYGTSLLSSTTILHVQNVYETNTTISPIEQFELEQGTSSSFTHNTCLQCLVSQIDSNSCCSLDQEWAIGWHCPRCGPLKQSKEMNTTFLSGALTNFLDPLVIKQYTVRNFQWTNEPGSRMDWICMMLACVAQKDGCNLREAIGNADFFGKYTIFDTLARSWNSIRECRYTAVRIQGVIMLCPVRKPSLEAEERKKKLRCSILPQSSRDSREVVQLRMTRSELSTPDGKSISFSVFNKCRVTNDGQPIIYRKPIGWNTVEHAKNFAMSRLLNCLLTGGTKISEGEFGDESSVWTKDSCLAAVDTYDMHKCWDYLIHTLTTIQECMPSDGEYCTITMSSIRMRGELGRIVCENKGPLDPNWFHKDFAKEFGL</sequence>
<dbReference type="PRINTS" id="PR00385">
    <property type="entry name" value="P450"/>
</dbReference>
<dbReference type="PANTHER" id="PTHR24303">
    <property type="entry name" value="HEME-BINDING MONOOXYGENASE FAMILY"/>
    <property type="match status" value="1"/>
</dbReference>
<feature type="transmembrane region" description="Helical" evidence="9">
    <location>
        <begin position="54"/>
        <end position="80"/>
    </location>
</feature>
<dbReference type="Pfam" id="PF00067">
    <property type="entry name" value="p450"/>
    <property type="match status" value="1"/>
</dbReference>
<gene>
    <name evidence="10" type="primary">WBGene00115137</name>
</gene>
<keyword evidence="6" id="KW-0503">Monooxygenase</keyword>
<keyword evidence="3 7" id="KW-0479">Metal-binding</keyword>
<dbReference type="GO" id="GO:0005506">
    <property type="term" value="F:iron ion binding"/>
    <property type="evidence" value="ECO:0007669"/>
    <property type="project" value="InterPro"/>
</dbReference>
<dbReference type="InterPro" id="IPR002591">
    <property type="entry name" value="Phosphodiest/P_Trfase"/>
</dbReference>
<dbReference type="InterPro" id="IPR001128">
    <property type="entry name" value="Cyt_P450"/>
</dbReference>
<keyword evidence="9" id="KW-0812">Transmembrane</keyword>
<evidence type="ECO:0000256" key="3">
    <source>
        <dbReference type="ARBA" id="ARBA00022723"/>
    </source>
</evidence>
<dbReference type="EnsemblMetazoa" id="PPA25583.1">
    <property type="protein sequence ID" value="PPA25583.1"/>
    <property type="gene ID" value="WBGene00115137"/>
</dbReference>
<dbReference type="Gene3D" id="1.10.630.10">
    <property type="entry name" value="Cytochrome P450"/>
    <property type="match status" value="1"/>
</dbReference>
<dbReference type="SUPFAM" id="SSF53649">
    <property type="entry name" value="Alkaline phosphatase-like"/>
    <property type="match status" value="1"/>
</dbReference>
<keyword evidence="7" id="KW-0349">Heme</keyword>
<feature type="region of interest" description="Disordered" evidence="8">
    <location>
        <begin position="1"/>
        <end position="39"/>
    </location>
</feature>
<reference evidence="11" key="1">
    <citation type="journal article" date="2008" name="Nat. Genet.">
        <title>The Pristionchus pacificus genome provides a unique perspective on nematode lifestyle and parasitism.</title>
        <authorList>
            <person name="Dieterich C."/>
            <person name="Clifton S.W."/>
            <person name="Schuster L.N."/>
            <person name="Chinwalla A."/>
            <person name="Delehaunty K."/>
            <person name="Dinkelacker I."/>
            <person name="Fulton L."/>
            <person name="Fulton R."/>
            <person name="Godfrey J."/>
            <person name="Minx P."/>
            <person name="Mitreva M."/>
            <person name="Roeseler W."/>
            <person name="Tian H."/>
            <person name="Witte H."/>
            <person name="Yang S.P."/>
            <person name="Wilson R.K."/>
            <person name="Sommer R.J."/>
        </authorList>
    </citation>
    <scope>NUCLEOTIDE SEQUENCE [LARGE SCALE GENOMIC DNA]</scope>
    <source>
        <strain evidence="11">PS312</strain>
    </source>
</reference>
<dbReference type="InterPro" id="IPR017972">
    <property type="entry name" value="Cyt_P450_CS"/>
</dbReference>
<evidence type="ECO:0000256" key="1">
    <source>
        <dbReference type="ARBA" id="ARBA00001971"/>
    </source>
</evidence>
<comment type="cofactor">
    <cofactor evidence="1 7">
        <name>heme</name>
        <dbReference type="ChEBI" id="CHEBI:30413"/>
    </cofactor>
</comment>
<keyword evidence="9" id="KW-1133">Transmembrane helix</keyword>
<reference evidence="10" key="2">
    <citation type="submission" date="2022-06" db="UniProtKB">
        <authorList>
            <consortium name="EnsemblMetazoa"/>
        </authorList>
    </citation>
    <scope>IDENTIFICATION</scope>
    <source>
        <strain evidence="10">PS312</strain>
    </source>
</reference>
<dbReference type="PROSITE" id="PS00086">
    <property type="entry name" value="CYTOCHROME_P450"/>
    <property type="match status" value="1"/>
</dbReference>
<comment type="similarity">
    <text evidence="2">Belongs to the cytochrome P450 family.</text>
</comment>
<feature type="binding site" description="axial binding residue" evidence="7">
    <location>
        <position position="532"/>
    </location>
    <ligand>
        <name>heme</name>
        <dbReference type="ChEBI" id="CHEBI:30413"/>
    </ligand>
    <ligandPart>
        <name>Fe</name>
        <dbReference type="ChEBI" id="CHEBI:18248"/>
    </ligandPart>
</feature>
<name>A0A2A6D130_PRIPA</name>
<proteinExistence type="inferred from homology"/>
<evidence type="ECO:0000256" key="2">
    <source>
        <dbReference type="ARBA" id="ARBA00010617"/>
    </source>
</evidence>
<dbReference type="GO" id="GO:0004497">
    <property type="term" value="F:monooxygenase activity"/>
    <property type="evidence" value="ECO:0007669"/>
    <property type="project" value="UniProtKB-KW"/>
</dbReference>
<dbReference type="InterPro" id="IPR002401">
    <property type="entry name" value="Cyt_P450_E_grp-I"/>
</dbReference>
<evidence type="ECO:0000256" key="4">
    <source>
        <dbReference type="ARBA" id="ARBA00023002"/>
    </source>
</evidence>
<dbReference type="PANTHER" id="PTHR24303:SF31">
    <property type="entry name" value="CYTOCHROME P450 307A1-RELATED"/>
    <property type="match status" value="1"/>
</dbReference>
<evidence type="ECO:0000256" key="7">
    <source>
        <dbReference type="PIRSR" id="PIRSR602401-1"/>
    </source>
</evidence>
<evidence type="ECO:0000256" key="5">
    <source>
        <dbReference type="ARBA" id="ARBA00023004"/>
    </source>
</evidence>
<dbReference type="SUPFAM" id="SSF48264">
    <property type="entry name" value="Cytochrome P450"/>
    <property type="match status" value="1"/>
</dbReference>
<keyword evidence="4" id="KW-0560">Oxidoreductase</keyword>
<organism evidence="10 11">
    <name type="scientific">Pristionchus pacificus</name>
    <name type="common">Parasitic nematode worm</name>
    <dbReference type="NCBI Taxonomy" id="54126"/>
    <lineage>
        <taxon>Eukaryota</taxon>
        <taxon>Metazoa</taxon>
        <taxon>Ecdysozoa</taxon>
        <taxon>Nematoda</taxon>
        <taxon>Chromadorea</taxon>
        <taxon>Rhabditida</taxon>
        <taxon>Rhabditina</taxon>
        <taxon>Diplogasteromorpha</taxon>
        <taxon>Diplogasteroidea</taxon>
        <taxon>Neodiplogasteridae</taxon>
        <taxon>Pristionchus</taxon>
    </lineage>
</organism>
<keyword evidence="11" id="KW-1185">Reference proteome</keyword>
<dbReference type="GO" id="GO:0016705">
    <property type="term" value="F:oxidoreductase activity, acting on paired donors, with incorporation or reduction of molecular oxygen"/>
    <property type="evidence" value="ECO:0007669"/>
    <property type="project" value="InterPro"/>
</dbReference>
<accession>A0A8R1UJU2</accession>
<evidence type="ECO:0000313" key="11">
    <source>
        <dbReference type="Proteomes" id="UP000005239"/>
    </source>
</evidence>
<keyword evidence="9" id="KW-0472">Membrane</keyword>
<dbReference type="Proteomes" id="UP000005239">
    <property type="component" value="Unassembled WGS sequence"/>
</dbReference>
<evidence type="ECO:0000256" key="6">
    <source>
        <dbReference type="ARBA" id="ARBA00023033"/>
    </source>
</evidence>
<dbReference type="Gene3D" id="3.40.720.10">
    <property type="entry name" value="Alkaline Phosphatase, subunit A"/>
    <property type="match status" value="1"/>
</dbReference>
<dbReference type="InterPro" id="IPR017850">
    <property type="entry name" value="Alkaline_phosphatase_core_sf"/>
</dbReference>
<evidence type="ECO:0000256" key="8">
    <source>
        <dbReference type="SAM" id="MobiDB-lite"/>
    </source>
</evidence>